<accession>A0AAD3S0E0</accession>
<reference evidence="1" key="1">
    <citation type="submission" date="2023-05" db="EMBL/GenBank/DDBJ databases">
        <title>Nepenthes gracilis genome sequencing.</title>
        <authorList>
            <person name="Fukushima K."/>
        </authorList>
    </citation>
    <scope>NUCLEOTIDE SEQUENCE</scope>
    <source>
        <strain evidence="1">SING2019-196</strain>
    </source>
</reference>
<evidence type="ECO:0000313" key="2">
    <source>
        <dbReference type="Proteomes" id="UP001279734"/>
    </source>
</evidence>
<evidence type="ECO:0000313" key="1">
    <source>
        <dbReference type="EMBL" id="GMH02079.1"/>
    </source>
</evidence>
<comment type="caution">
    <text evidence="1">The sequence shown here is derived from an EMBL/GenBank/DDBJ whole genome shotgun (WGS) entry which is preliminary data.</text>
</comment>
<keyword evidence="2" id="KW-1185">Reference proteome</keyword>
<proteinExistence type="predicted"/>
<dbReference type="AlphaFoldDB" id="A0AAD3S0E0"/>
<sequence>MAIRSDSHILPECSQPFDDVCQYGCSGCLDYLAWLDVCSARMGHLLEIVELVLSLVLSSVAGSSRVSGFFWMSWLTWHRKVDLPSSPACCFVGRSSVEVLLPTSIPGDLRHSRTFWLLVSDALLCRMFALLAFFVAGWLSGFECATDRLPRWWSNLEGAFPRGWQFPREWLPLGGLADVA</sequence>
<organism evidence="1 2">
    <name type="scientific">Nepenthes gracilis</name>
    <name type="common">Slender pitcher plant</name>
    <dbReference type="NCBI Taxonomy" id="150966"/>
    <lineage>
        <taxon>Eukaryota</taxon>
        <taxon>Viridiplantae</taxon>
        <taxon>Streptophyta</taxon>
        <taxon>Embryophyta</taxon>
        <taxon>Tracheophyta</taxon>
        <taxon>Spermatophyta</taxon>
        <taxon>Magnoliopsida</taxon>
        <taxon>eudicotyledons</taxon>
        <taxon>Gunneridae</taxon>
        <taxon>Pentapetalae</taxon>
        <taxon>Caryophyllales</taxon>
        <taxon>Nepenthaceae</taxon>
        <taxon>Nepenthes</taxon>
    </lineage>
</organism>
<gene>
    <name evidence="1" type="ORF">Nepgr_003918</name>
</gene>
<dbReference type="Proteomes" id="UP001279734">
    <property type="component" value="Unassembled WGS sequence"/>
</dbReference>
<dbReference type="EMBL" id="BSYO01000003">
    <property type="protein sequence ID" value="GMH02079.1"/>
    <property type="molecule type" value="Genomic_DNA"/>
</dbReference>
<name>A0AAD3S0E0_NEPGR</name>
<protein>
    <submittedName>
        <fullName evidence="1">Uncharacterized protein</fullName>
    </submittedName>
</protein>